<dbReference type="Proteomes" id="UP000285301">
    <property type="component" value="Unassembled WGS sequence"/>
</dbReference>
<dbReference type="EMBL" id="NCKU01003186">
    <property type="protein sequence ID" value="RWS08008.1"/>
    <property type="molecule type" value="Genomic_DNA"/>
</dbReference>
<dbReference type="SUPFAM" id="SSF103506">
    <property type="entry name" value="Mitochondrial carrier"/>
    <property type="match status" value="1"/>
</dbReference>
<keyword evidence="9 10" id="KW-0472">Membrane</keyword>
<evidence type="ECO:0000256" key="5">
    <source>
        <dbReference type="ARBA" id="ARBA00022737"/>
    </source>
</evidence>
<dbReference type="InterPro" id="IPR018108">
    <property type="entry name" value="MCP_transmembrane"/>
</dbReference>
<keyword evidence="6" id="KW-0999">Mitochondrion inner membrane</keyword>
<evidence type="ECO:0000256" key="11">
    <source>
        <dbReference type="RuleBase" id="RU000488"/>
    </source>
</evidence>
<proteinExistence type="inferred from homology"/>
<dbReference type="PROSITE" id="PS50920">
    <property type="entry name" value="SOLCAR"/>
    <property type="match status" value="3"/>
</dbReference>
<keyword evidence="8" id="KW-0496">Mitochondrion</keyword>
<evidence type="ECO:0000256" key="4">
    <source>
        <dbReference type="ARBA" id="ARBA00022692"/>
    </source>
</evidence>
<name>A0A3S3QF72_9ACAR</name>
<dbReference type="FunFam" id="1.50.40.10:FF:000062">
    <property type="entry name" value="mitochondrial uncoupling protein 3"/>
    <property type="match status" value="1"/>
</dbReference>
<evidence type="ECO:0000256" key="1">
    <source>
        <dbReference type="ARBA" id="ARBA00004448"/>
    </source>
</evidence>
<dbReference type="InterPro" id="IPR023395">
    <property type="entry name" value="MCP_dom_sf"/>
</dbReference>
<comment type="similarity">
    <text evidence="2 11">Belongs to the mitochondrial carrier (TC 2.A.29) family.</text>
</comment>
<dbReference type="OrthoDB" id="756301at2759"/>
<evidence type="ECO:0000313" key="12">
    <source>
        <dbReference type="EMBL" id="RWS07992.1"/>
    </source>
</evidence>
<feature type="repeat" description="Solcar" evidence="10">
    <location>
        <begin position="252"/>
        <end position="343"/>
    </location>
</feature>
<evidence type="ECO:0000256" key="2">
    <source>
        <dbReference type="ARBA" id="ARBA00006375"/>
    </source>
</evidence>
<reference evidence="14 15" key="1">
    <citation type="journal article" date="2018" name="Gigascience">
        <title>Genomes of trombidid mites reveal novel predicted allergens and laterally-transferred genes associated with secondary metabolism.</title>
        <authorList>
            <person name="Dong X."/>
            <person name="Chaisiri K."/>
            <person name="Xia D."/>
            <person name="Armstrong S.D."/>
            <person name="Fang Y."/>
            <person name="Donnelly M.J."/>
            <person name="Kadowaki T."/>
            <person name="McGarry J.W."/>
            <person name="Darby A.C."/>
            <person name="Makepeace B.L."/>
        </authorList>
    </citation>
    <scope>NUCLEOTIDE SEQUENCE [LARGE SCALE GENOMIC DNA]</scope>
    <source>
        <strain evidence="14">UoL-WK</strain>
    </source>
</reference>
<dbReference type="Gene3D" id="1.50.40.10">
    <property type="entry name" value="Mitochondrial carrier domain"/>
    <property type="match status" value="1"/>
</dbReference>
<keyword evidence="3 11" id="KW-0813">Transport</keyword>
<evidence type="ECO:0000256" key="9">
    <source>
        <dbReference type="ARBA" id="ARBA00023136"/>
    </source>
</evidence>
<keyword evidence="7" id="KW-1133">Transmembrane helix</keyword>
<evidence type="ECO:0000313" key="14">
    <source>
        <dbReference type="EMBL" id="RWS08088.1"/>
    </source>
</evidence>
<dbReference type="InterPro" id="IPR050391">
    <property type="entry name" value="Mito_Metabolite_Transporter"/>
</dbReference>
<protein>
    <submittedName>
        <fullName evidence="14">Mitochondrial uncoupling protein 4-like protein</fullName>
    </submittedName>
</protein>
<dbReference type="STRING" id="1965070.A0A3S3QF72"/>
<evidence type="ECO:0000256" key="6">
    <source>
        <dbReference type="ARBA" id="ARBA00022792"/>
    </source>
</evidence>
<comment type="caution">
    <text evidence="14">The sequence shown here is derived from an EMBL/GenBank/DDBJ whole genome shotgun (WGS) entry which is preliminary data.</text>
</comment>
<keyword evidence="15" id="KW-1185">Reference proteome</keyword>
<dbReference type="EMBL" id="NCKU01003191">
    <property type="protein sequence ID" value="RWS07992.1"/>
    <property type="molecule type" value="Genomic_DNA"/>
</dbReference>
<keyword evidence="5" id="KW-0677">Repeat</keyword>
<evidence type="ECO:0000256" key="10">
    <source>
        <dbReference type="PROSITE-ProRule" id="PRU00282"/>
    </source>
</evidence>
<dbReference type="PANTHER" id="PTHR45618">
    <property type="entry name" value="MITOCHONDRIAL DICARBOXYLATE CARRIER-RELATED"/>
    <property type="match status" value="1"/>
</dbReference>
<feature type="repeat" description="Solcar" evidence="10">
    <location>
        <begin position="135"/>
        <end position="227"/>
    </location>
</feature>
<dbReference type="GO" id="GO:0005743">
    <property type="term" value="C:mitochondrial inner membrane"/>
    <property type="evidence" value="ECO:0007669"/>
    <property type="project" value="UniProtKB-SubCell"/>
</dbReference>
<dbReference type="EMBL" id="NCKU01003144">
    <property type="protein sequence ID" value="RWS08088.1"/>
    <property type="molecule type" value="Genomic_DNA"/>
</dbReference>
<dbReference type="AlphaFoldDB" id="A0A3S3QF72"/>
<organism evidence="14 15">
    <name type="scientific">Dinothrombium tinctorium</name>
    <dbReference type="NCBI Taxonomy" id="1965070"/>
    <lineage>
        <taxon>Eukaryota</taxon>
        <taxon>Metazoa</taxon>
        <taxon>Ecdysozoa</taxon>
        <taxon>Arthropoda</taxon>
        <taxon>Chelicerata</taxon>
        <taxon>Arachnida</taxon>
        <taxon>Acari</taxon>
        <taxon>Acariformes</taxon>
        <taxon>Trombidiformes</taxon>
        <taxon>Prostigmata</taxon>
        <taxon>Anystina</taxon>
        <taxon>Parasitengona</taxon>
        <taxon>Trombidioidea</taxon>
        <taxon>Trombidiidae</taxon>
        <taxon>Dinothrombium</taxon>
    </lineage>
</organism>
<evidence type="ECO:0000313" key="15">
    <source>
        <dbReference type="Proteomes" id="UP000285301"/>
    </source>
</evidence>
<evidence type="ECO:0000256" key="7">
    <source>
        <dbReference type="ARBA" id="ARBA00022989"/>
    </source>
</evidence>
<keyword evidence="4 10" id="KW-0812">Transmembrane</keyword>
<comment type="subcellular location">
    <subcellularLocation>
        <location evidence="1">Mitochondrion inner membrane</location>
        <topology evidence="1">Multi-pass membrane protein</topology>
    </subcellularLocation>
</comment>
<feature type="repeat" description="Solcar" evidence="10">
    <location>
        <begin position="15"/>
        <end position="126"/>
    </location>
</feature>
<dbReference type="Pfam" id="PF00153">
    <property type="entry name" value="Mito_carr"/>
    <property type="match status" value="3"/>
</dbReference>
<sequence length="349" mass="39738">MRPLFSQQVVRNWVRSYSLDFCRNCEQIELIPVTYPLDLTKTRLQLQGEAAVNAFNQKLGPSKPELKRGMLKTAFGIVKQIEIEGDLFLVKEEGFFKLWRGMPPAVNRHLIYSGTRLTVYELIRDTLGKNEDGTLSLWKAVCGGVIAGGFAQFLASPADLVKVQIQAEGKRRMQGLPPRVRNSWHAFTKIINEGGVRGLWKGWVPNVQRAALVNLGDLTTYDTAKRIILNHTKLKDNYFTHALARQDLLIRSQTIIDFFHSTFSGLVAATFGTPADTIKTRIMNQPTDEHGRGLVYKGSIDCFMKCVKQEGFFSLYKGFIPCWMRMGPWSLTFWITYEKFRNWGGVKSF</sequence>
<evidence type="ECO:0000313" key="13">
    <source>
        <dbReference type="EMBL" id="RWS08008.1"/>
    </source>
</evidence>
<gene>
    <name evidence="14" type="ORF">B4U79_04074</name>
    <name evidence="13" type="ORF">B4U79_09215</name>
    <name evidence="12" type="ORF">B4U79_12021</name>
</gene>
<evidence type="ECO:0000256" key="8">
    <source>
        <dbReference type="ARBA" id="ARBA00023128"/>
    </source>
</evidence>
<evidence type="ECO:0000256" key="3">
    <source>
        <dbReference type="ARBA" id="ARBA00022448"/>
    </source>
</evidence>
<accession>A0A3S3QF72</accession>
<reference evidence="14" key="2">
    <citation type="submission" date="2018-11" db="EMBL/GenBank/DDBJ databases">
        <title>Trombidioid mite genomics.</title>
        <authorList>
            <person name="Dong X."/>
        </authorList>
    </citation>
    <scope>NUCLEOTIDE SEQUENCE</scope>
    <source>
        <strain evidence="14">UoL-WK</strain>
    </source>
</reference>